<sequence length="119" mass="13793">MFLDAYYLKKKTLSGLAKHFLPEPIILRAQTRKLVKRGKKIPRPYECLNLSLNGEKSFSKHGAFKNIFNKLPWELTSKKQVDVLEQMFLYKQPFGRMVLDQRFYSCVSTLGAFASSQLS</sequence>
<reference evidence="1" key="1">
    <citation type="journal article" date="2019" name="PeerJ">
        <title>Genes of the pig, Sus scrofa, reconstructed with EvidentialGene.</title>
        <authorList>
            <person name="Gilbert D.G."/>
        </authorList>
    </citation>
    <scope>NUCLEOTIDE SEQUENCE</scope>
</reference>
<name>A0A480FYV3_PIG</name>
<organism evidence="1">
    <name type="scientific">Sus scrofa</name>
    <name type="common">Pig</name>
    <dbReference type="NCBI Taxonomy" id="9823"/>
    <lineage>
        <taxon>Eukaryota</taxon>
        <taxon>Metazoa</taxon>
        <taxon>Chordata</taxon>
        <taxon>Craniata</taxon>
        <taxon>Vertebrata</taxon>
        <taxon>Euteleostomi</taxon>
        <taxon>Mammalia</taxon>
        <taxon>Eutheria</taxon>
        <taxon>Laurasiatheria</taxon>
        <taxon>Artiodactyla</taxon>
        <taxon>Suina</taxon>
        <taxon>Suidae</taxon>
        <taxon>Sus</taxon>
    </lineage>
</organism>
<proteinExistence type="predicted"/>
<accession>A0A480FYV3</accession>
<dbReference type="EMBL" id="DQIR01049807">
    <property type="protein sequence ID" value="HDA05283.1"/>
    <property type="molecule type" value="Transcribed_RNA"/>
</dbReference>
<dbReference type="AlphaFoldDB" id="A0A480FYV3"/>
<evidence type="ECO:0000313" key="1">
    <source>
        <dbReference type="EMBL" id="HDA05283.1"/>
    </source>
</evidence>
<protein>
    <submittedName>
        <fullName evidence="1">Uncharacterized protein</fullName>
    </submittedName>
</protein>
<dbReference type="EMBL" id="DQIR01063835">
    <property type="protein sequence ID" value="HDA19311.1"/>
    <property type="molecule type" value="Transcribed_RNA"/>
</dbReference>